<reference evidence="3 4" key="1">
    <citation type="journal article" date="2016" name="Nat. Commun.">
        <title>Thousands of microbial genomes shed light on interconnected biogeochemical processes in an aquifer system.</title>
        <authorList>
            <person name="Anantharaman K."/>
            <person name="Brown C.T."/>
            <person name="Hug L.A."/>
            <person name="Sharon I."/>
            <person name="Castelle C.J."/>
            <person name="Probst A.J."/>
            <person name="Thomas B.C."/>
            <person name="Singh A."/>
            <person name="Wilkins M.J."/>
            <person name="Karaoz U."/>
            <person name="Brodie E.L."/>
            <person name="Williams K.H."/>
            <person name="Hubbard S.S."/>
            <person name="Banfield J.F."/>
        </authorList>
    </citation>
    <scope>NUCLEOTIDE SEQUENCE [LARGE SCALE GENOMIC DNA]</scope>
</reference>
<dbReference type="PANTHER" id="PTHR10884">
    <property type="entry name" value="NADH DEHYDROGENASE UBIQUINONE IRON-SULFUR PROTEIN 3"/>
    <property type="match status" value="1"/>
</dbReference>
<evidence type="ECO:0000313" key="3">
    <source>
        <dbReference type="EMBL" id="OGC28332.1"/>
    </source>
</evidence>
<dbReference type="InterPro" id="IPR037232">
    <property type="entry name" value="NADH_quin_OxRdtase_su_C/D-like"/>
</dbReference>
<dbReference type="InterPro" id="IPR001268">
    <property type="entry name" value="NADH_UbQ_OxRdtase_30kDa_su"/>
</dbReference>
<dbReference type="Pfam" id="PF00329">
    <property type="entry name" value="Complex1_30kDa"/>
    <property type="match status" value="1"/>
</dbReference>
<comment type="similarity">
    <text evidence="1">Belongs to the complex I 30 kDa subunit family.</text>
</comment>
<protein>
    <recommendedName>
        <fullName evidence="2">NADH:ubiquinone oxidoreductase 30kDa subunit domain-containing protein</fullName>
    </recommendedName>
</protein>
<proteinExistence type="inferred from homology"/>
<dbReference type="Proteomes" id="UP000178602">
    <property type="component" value="Unassembled WGS sequence"/>
</dbReference>
<accession>A0A1F4T6H1</accession>
<dbReference type="SUPFAM" id="SSF143243">
    <property type="entry name" value="Nqo5-like"/>
    <property type="match status" value="1"/>
</dbReference>
<evidence type="ECO:0000313" key="4">
    <source>
        <dbReference type="Proteomes" id="UP000178602"/>
    </source>
</evidence>
<dbReference type="AlphaFoldDB" id="A0A1F4T6H1"/>
<dbReference type="PANTHER" id="PTHR10884:SF14">
    <property type="entry name" value="NADH DEHYDROGENASE [UBIQUINONE] IRON-SULFUR PROTEIN 3, MITOCHONDRIAL"/>
    <property type="match status" value="1"/>
</dbReference>
<sequence length="152" mass="16770">MNVSEKIKNAFARVEITERPAGRTYVLVAKEDLRAVAGFICAELGGRLSTISAVDLRSGVELLYHLALNDAGAIVSLRVHVDKPELEIGSLTDIIPAADWIEREIGEMFGLFFVGHPRLERLLLPDDWPAGKYPLRKKSFESENELPEGANG</sequence>
<comment type="caution">
    <text evidence="3">The sequence shown here is derived from an EMBL/GenBank/DDBJ whole genome shotgun (WGS) entry which is preliminary data.</text>
</comment>
<dbReference type="GO" id="GO:0008137">
    <property type="term" value="F:NADH dehydrogenase (ubiquinone) activity"/>
    <property type="evidence" value="ECO:0007669"/>
    <property type="project" value="InterPro"/>
</dbReference>
<feature type="domain" description="NADH:ubiquinone oxidoreductase 30kDa subunit" evidence="2">
    <location>
        <begin position="27"/>
        <end position="138"/>
    </location>
</feature>
<name>A0A1F4T6H1_UNCSA</name>
<dbReference type="EMBL" id="MEUG01000001">
    <property type="protein sequence ID" value="OGC28332.1"/>
    <property type="molecule type" value="Genomic_DNA"/>
</dbReference>
<dbReference type="Gene3D" id="3.30.460.80">
    <property type="entry name" value="NADH:ubiquinone oxidoreductase, 30kDa subunit"/>
    <property type="match status" value="1"/>
</dbReference>
<evidence type="ECO:0000256" key="1">
    <source>
        <dbReference type="ARBA" id="ARBA00007569"/>
    </source>
</evidence>
<organism evidence="3 4">
    <name type="scientific">candidate division WOR-1 bacterium RIFOXYC12_FULL_54_18</name>
    <dbReference type="NCBI Taxonomy" id="1802584"/>
    <lineage>
        <taxon>Bacteria</taxon>
        <taxon>Bacillati</taxon>
        <taxon>Saganbacteria</taxon>
    </lineage>
</organism>
<evidence type="ECO:0000259" key="2">
    <source>
        <dbReference type="Pfam" id="PF00329"/>
    </source>
</evidence>
<gene>
    <name evidence="3" type="ORF">A3K49_05060</name>
</gene>